<comment type="cofactor">
    <cofactor evidence="1 6">
        <name>pyridoxal 5'-phosphate</name>
        <dbReference type="ChEBI" id="CHEBI:597326"/>
    </cofactor>
</comment>
<comment type="similarity">
    <text evidence="2 6">Belongs to the class-I pyridoxal-phosphate-dependent aminotransferase family.</text>
</comment>
<sequence>MSLNEFASRLQNIEPFHVMELAKMAARLEQEGRHIIHMGIGEPDFTAPPAVVAAATQAMADGKMQYTSATGLPQLRAAISDHYRSVYGLEIAPSRIVVTAGASAALVLACAALVEKDAEVLMPDPCYPCNRHFVAAFEGKAKLISSGPEHRFQLSAEMVRAHWTDVTRGVLLASPSNPTGTSILPDELKAIIDEVRARKGFAIVDEIYQGLSYEGAPFSALSLDDDVIVINSFSKYFNMTGWRLGWLVLPERMVAQVEKLAQNLFICASSIAQYAGVACFTPESIAIYEERKAEFKRRRDYIVPALESLGFKVPVTPDGAFYVYADCSALSDDADQLTIDMLNEAGVVLVPGLDFGPFTANTYIRLSYATSMENLQDAVARLRRFFDARKVKSAAA</sequence>
<evidence type="ECO:0000256" key="5">
    <source>
        <dbReference type="ARBA" id="ARBA00022898"/>
    </source>
</evidence>
<keyword evidence="4 6" id="KW-0808">Transferase</keyword>
<protein>
    <recommendedName>
        <fullName evidence="6">Aminotransferase</fullName>
        <ecNumber evidence="6">2.6.1.-</ecNumber>
    </recommendedName>
</protein>
<dbReference type="GO" id="GO:0008483">
    <property type="term" value="F:transaminase activity"/>
    <property type="evidence" value="ECO:0007669"/>
    <property type="project" value="UniProtKB-KW"/>
</dbReference>
<dbReference type="Proteomes" id="UP001629246">
    <property type="component" value="Unassembled WGS sequence"/>
</dbReference>
<dbReference type="InterPro" id="IPR004838">
    <property type="entry name" value="NHTrfase_class1_PyrdxlP-BS"/>
</dbReference>
<dbReference type="InterPro" id="IPR050596">
    <property type="entry name" value="AspAT/PAT-like"/>
</dbReference>
<dbReference type="InterPro" id="IPR004839">
    <property type="entry name" value="Aminotransferase_I/II_large"/>
</dbReference>
<evidence type="ECO:0000256" key="6">
    <source>
        <dbReference type="RuleBase" id="RU000481"/>
    </source>
</evidence>
<gene>
    <name evidence="8" type="ORF">PQR62_01645</name>
</gene>
<evidence type="ECO:0000256" key="2">
    <source>
        <dbReference type="ARBA" id="ARBA00007441"/>
    </source>
</evidence>
<dbReference type="EMBL" id="JAQQFM010000001">
    <property type="protein sequence ID" value="MFL9922950.1"/>
    <property type="molecule type" value="Genomic_DNA"/>
</dbReference>
<keyword evidence="3 6" id="KW-0032">Aminotransferase</keyword>
<keyword evidence="9" id="KW-1185">Reference proteome</keyword>
<dbReference type="EC" id="2.6.1.-" evidence="6"/>
<evidence type="ECO:0000259" key="7">
    <source>
        <dbReference type="Pfam" id="PF00155"/>
    </source>
</evidence>
<dbReference type="PROSITE" id="PS00105">
    <property type="entry name" value="AA_TRANSFER_CLASS_1"/>
    <property type="match status" value="1"/>
</dbReference>
<feature type="domain" description="Aminotransferase class I/classII large" evidence="7">
    <location>
        <begin position="34"/>
        <end position="382"/>
    </location>
</feature>
<comment type="caution">
    <text evidence="8">The sequence shown here is derived from an EMBL/GenBank/DDBJ whole genome shotgun (WGS) entry which is preliminary data.</text>
</comment>
<dbReference type="PANTHER" id="PTHR46383:SF2">
    <property type="entry name" value="AMINOTRANSFERASE"/>
    <property type="match status" value="1"/>
</dbReference>
<dbReference type="RefSeq" id="WP_408154104.1">
    <property type="nucleotide sequence ID" value="NZ_JAQQFM010000001.1"/>
</dbReference>
<evidence type="ECO:0000256" key="4">
    <source>
        <dbReference type="ARBA" id="ARBA00022679"/>
    </source>
</evidence>
<evidence type="ECO:0000313" key="9">
    <source>
        <dbReference type="Proteomes" id="UP001629246"/>
    </source>
</evidence>
<name>A0ABW9A4X2_9BURK</name>
<dbReference type="CDD" id="cd00609">
    <property type="entry name" value="AAT_like"/>
    <property type="match status" value="1"/>
</dbReference>
<dbReference type="SUPFAM" id="SSF53383">
    <property type="entry name" value="PLP-dependent transferases"/>
    <property type="match status" value="1"/>
</dbReference>
<evidence type="ECO:0000256" key="1">
    <source>
        <dbReference type="ARBA" id="ARBA00001933"/>
    </source>
</evidence>
<organism evidence="8 9">
    <name type="scientific">Herbaspirillum lusitanum</name>
    <dbReference type="NCBI Taxonomy" id="213312"/>
    <lineage>
        <taxon>Bacteria</taxon>
        <taxon>Pseudomonadati</taxon>
        <taxon>Pseudomonadota</taxon>
        <taxon>Betaproteobacteria</taxon>
        <taxon>Burkholderiales</taxon>
        <taxon>Oxalobacteraceae</taxon>
        <taxon>Herbaspirillum</taxon>
    </lineage>
</organism>
<dbReference type="PANTHER" id="PTHR46383">
    <property type="entry name" value="ASPARTATE AMINOTRANSFERASE"/>
    <property type="match status" value="1"/>
</dbReference>
<dbReference type="InterPro" id="IPR015421">
    <property type="entry name" value="PyrdxlP-dep_Trfase_major"/>
</dbReference>
<dbReference type="Pfam" id="PF00155">
    <property type="entry name" value="Aminotran_1_2"/>
    <property type="match status" value="1"/>
</dbReference>
<dbReference type="InterPro" id="IPR015424">
    <property type="entry name" value="PyrdxlP-dep_Trfase"/>
</dbReference>
<proteinExistence type="inferred from homology"/>
<evidence type="ECO:0000256" key="3">
    <source>
        <dbReference type="ARBA" id="ARBA00022576"/>
    </source>
</evidence>
<evidence type="ECO:0000313" key="8">
    <source>
        <dbReference type="EMBL" id="MFL9922950.1"/>
    </source>
</evidence>
<dbReference type="NCBIfam" id="NF005601">
    <property type="entry name" value="PRK07337.1"/>
    <property type="match status" value="1"/>
</dbReference>
<accession>A0ABW9A4X2</accession>
<reference evidence="8 9" key="1">
    <citation type="journal article" date="2024" name="Chem. Sci.">
        <title>Discovery of megapolipeptins by genome mining of a Burkholderiales bacteria collection.</title>
        <authorList>
            <person name="Paulo B.S."/>
            <person name="Recchia M.J.J."/>
            <person name="Lee S."/>
            <person name="Fergusson C.H."/>
            <person name="Romanowski S.B."/>
            <person name="Hernandez A."/>
            <person name="Krull N."/>
            <person name="Liu D.Y."/>
            <person name="Cavanagh H."/>
            <person name="Bos A."/>
            <person name="Gray C.A."/>
            <person name="Murphy B.T."/>
            <person name="Linington R.G."/>
            <person name="Eustaquio A.S."/>
        </authorList>
    </citation>
    <scope>NUCLEOTIDE SEQUENCE [LARGE SCALE GENOMIC DNA]</scope>
    <source>
        <strain evidence="8 9">RL21-008-BIB-A</strain>
    </source>
</reference>
<dbReference type="Gene3D" id="3.40.640.10">
    <property type="entry name" value="Type I PLP-dependent aspartate aminotransferase-like (Major domain)"/>
    <property type="match status" value="1"/>
</dbReference>
<keyword evidence="5" id="KW-0663">Pyridoxal phosphate</keyword>